<evidence type="ECO:0000313" key="4">
    <source>
        <dbReference type="Proteomes" id="UP000694724"/>
    </source>
</evidence>
<dbReference type="PANTHER" id="PTHR44525:SF1">
    <property type="entry name" value="WD REPEAT-CONTAINING PROTEIN 27"/>
    <property type="match status" value="1"/>
</dbReference>
<dbReference type="Gene3D" id="2.130.10.10">
    <property type="entry name" value="YVTN repeat-like/Quinoprotein amine dehydrogenase"/>
    <property type="match status" value="1"/>
</dbReference>
<dbReference type="Proteomes" id="UP000694724">
    <property type="component" value="Unplaced"/>
</dbReference>
<accession>A0A8D0J4X2</accession>
<name>A0A8D0J4X2_PIG</name>
<dbReference type="PANTHER" id="PTHR44525">
    <property type="entry name" value="WD REPEAT-CONTAINING PROTEIN 27"/>
    <property type="match status" value="1"/>
</dbReference>
<reference evidence="3" key="1">
    <citation type="submission" date="2025-08" db="UniProtKB">
        <authorList>
            <consortium name="Ensembl"/>
        </authorList>
    </citation>
    <scope>IDENTIFICATION</scope>
</reference>
<dbReference type="Pfam" id="PF00400">
    <property type="entry name" value="WD40"/>
    <property type="match status" value="1"/>
</dbReference>
<dbReference type="InterPro" id="IPR015943">
    <property type="entry name" value="WD40/YVTN_repeat-like_dom_sf"/>
</dbReference>
<feature type="region of interest" description="Disordered" evidence="2">
    <location>
        <begin position="1"/>
        <end position="23"/>
    </location>
</feature>
<evidence type="ECO:0000313" key="3">
    <source>
        <dbReference type="Ensembl" id="ENSSSCP00055042305.1"/>
    </source>
</evidence>
<feature type="repeat" description="WD" evidence="1">
    <location>
        <begin position="99"/>
        <end position="132"/>
    </location>
</feature>
<protein>
    <submittedName>
        <fullName evidence="3">Uncharacterized protein</fullName>
    </submittedName>
</protein>
<proteinExistence type="predicted"/>
<dbReference type="InterPro" id="IPR042411">
    <property type="entry name" value="WDR27"/>
</dbReference>
<evidence type="ECO:0000256" key="2">
    <source>
        <dbReference type="SAM" id="MobiDB-lite"/>
    </source>
</evidence>
<keyword evidence="1" id="KW-0853">WD repeat</keyword>
<dbReference type="AlphaFoldDB" id="A0A8D0J4X2"/>
<dbReference type="InterPro" id="IPR001680">
    <property type="entry name" value="WD40_rpt"/>
</dbReference>
<dbReference type="SMART" id="SM00320">
    <property type="entry name" value="WD40"/>
    <property type="match status" value="2"/>
</dbReference>
<dbReference type="InterPro" id="IPR036322">
    <property type="entry name" value="WD40_repeat_dom_sf"/>
</dbReference>
<organism evidence="3 4">
    <name type="scientific">Sus scrofa</name>
    <name type="common">Pig</name>
    <dbReference type="NCBI Taxonomy" id="9823"/>
    <lineage>
        <taxon>Eukaryota</taxon>
        <taxon>Metazoa</taxon>
        <taxon>Chordata</taxon>
        <taxon>Craniata</taxon>
        <taxon>Vertebrata</taxon>
        <taxon>Euteleostomi</taxon>
        <taxon>Mammalia</taxon>
        <taxon>Eutheria</taxon>
        <taxon>Laurasiatheria</taxon>
        <taxon>Artiodactyla</taxon>
        <taxon>Suina</taxon>
        <taxon>Suidae</taxon>
        <taxon>Sus</taxon>
    </lineage>
</organism>
<evidence type="ECO:0000256" key="1">
    <source>
        <dbReference type="PROSITE-ProRule" id="PRU00221"/>
    </source>
</evidence>
<dbReference type="PROSITE" id="PS50082">
    <property type="entry name" value="WD_REPEATS_2"/>
    <property type="match status" value="1"/>
</dbReference>
<dbReference type="Ensembl" id="ENSSSCT00055052998.1">
    <property type="protein sequence ID" value="ENSSSCP00055042305.1"/>
    <property type="gene ID" value="ENSSSCG00055026761.1"/>
</dbReference>
<sequence>MCLINKQGRSGRKRSAGPGTSVCTRGAGDRDLVAPSDGVCERDFEHTRRARVCPVTTLGKLGPCPVLGRGCVVTFFYPFGAVCKLWSCCFCSFLQPLILRGHLRPVTAVAFGNAHPLLLCSASRDRVMMWNLGECREKTLDGQPPRGTVLHALLGEVLCLRLSPDDRVAAVCAGDRILMLDAEVRSDGCAELGPGAHGVPDAGSHLPLCTCIFTGPILVKMLGE</sequence>
<dbReference type="SUPFAM" id="SSF50978">
    <property type="entry name" value="WD40 repeat-like"/>
    <property type="match status" value="1"/>
</dbReference>